<evidence type="ECO:0000313" key="3">
    <source>
        <dbReference type="Proteomes" id="UP000299102"/>
    </source>
</evidence>
<keyword evidence="3" id="KW-1185">Reference proteome</keyword>
<dbReference type="EMBL" id="BGZK01003176">
    <property type="protein sequence ID" value="GBP98594.1"/>
    <property type="molecule type" value="Genomic_DNA"/>
</dbReference>
<comment type="caution">
    <text evidence="2">The sequence shown here is derived from an EMBL/GenBank/DDBJ whole genome shotgun (WGS) entry which is preliminary data.</text>
</comment>
<dbReference type="AlphaFoldDB" id="A0A4C2AHV9"/>
<evidence type="ECO:0000313" key="2">
    <source>
        <dbReference type="EMBL" id="GBP98594.1"/>
    </source>
</evidence>
<accession>A0A4C2AHV9</accession>
<sequence length="249" mass="28415">EYQKNFGDGLLGVLFPELSEEEKVLAIDRHRYNKRKLTGLFATRQYLLVLCSFGEHLFTRVIEISLSPNFFSRPAVSGPFPLTWTLLLNRGEGTCIQETAAFVPSEQSADARCVYGSKRIMLVFVNDLGKPLLLNLQWSQAFHLTSLQMELRHPYNHRRFVETGTLPFLPQDPTWSLVVHNRLTFRVFQKRTKSFHITRSTMSSAGRTQVILANNTTLFVYKRAQTPPSCNSNKQPGDPLKPMSLPSQI</sequence>
<protein>
    <submittedName>
        <fullName evidence="2">Uncharacterized protein</fullName>
    </submittedName>
</protein>
<feature type="non-terminal residue" evidence="2">
    <location>
        <position position="1"/>
    </location>
</feature>
<evidence type="ECO:0000256" key="1">
    <source>
        <dbReference type="SAM" id="MobiDB-lite"/>
    </source>
</evidence>
<organism evidence="2 3">
    <name type="scientific">Eumeta variegata</name>
    <name type="common">Bagworm moth</name>
    <name type="synonym">Eumeta japonica</name>
    <dbReference type="NCBI Taxonomy" id="151549"/>
    <lineage>
        <taxon>Eukaryota</taxon>
        <taxon>Metazoa</taxon>
        <taxon>Ecdysozoa</taxon>
        <taxon>Arthropoda</taxon>
        <taxon>Hexapoda</taxon>
        <taxon>Insecta</taxon>
        <taxon>Pterygota</taxon>
        <taxon>Neoptera</taxon>
        <taxon>Endopterygota</taxon>
        <taxon>Lepidoptera</taxon>
        <taxon>Glossata</taxon>
        <taxon>Ditrysia</taxon>
        <taxon>Tineoidea</taxon>
        <taxon>Psychidae</taxon>
        <taxon>Oiketicinae</taxon>
        <taxon>Eumeta</taxon>
    </lineage>
</organism>
<feature type="region of interest" description="Disordered" evidence="1">
    <location>
        <begin position="225"/>
        <end position="249"/>
    </location>
</feature>
<dbReference type="Proteomes" id="UP000299102">
    <property type="component" value="Unassembled WGS sequence"/>
</dbReference>
<proteinExistence type="predicted"/>
<feature type="compositionally biased region" description="Polar residues" evidence="1">
    <location>
        <begin position="226"/>
        <end position="235"/>
    </location>
</feature>
<name>A0A4C2AHV9_EUMVA</name>
<gene>
    <name evidence="2" type="ORF">EVAR_70991_1</name>
</gene>
<reference evidence="2 3" key="1">
    <citation type="journal article" date="2019" name="Commun. Biol.">
        <title>The bagworm genome reveals a unique fibroin gene that provides high tensile strength.</title>
        <authorList>
            <person name="Kono N."/>
            <person name="Nakamura H."/>
            <person name="Ohtoshi R."/>
            <person name="Tomita M."/>
            <person name="Numata K."/>
            <person name="Arakawa K."/>
        </authorList>
    </citation>
    <scope>NUCLEOTIDE SEQUENCE [LARGE SCALE GENOMIC DNA]</scope>
</reference>